<accession>A0A0D7BAE3</accession>
<feature type="compositionally biased region" description="Acidic residues" evidence="1">
    <location>
        <begin position="223"/>
        <end position="245"/>
    </location>
</feature>
<feature type="compositionally biased region" description="Low complexity" evidence="1">
    <location>
        <begin position="170"/>
        <end position="182"/>
    </location>
</feature>
<feature type="region of interest" description="Disordered" evidence="1">
    <location>
        <begin position="559"/>
        <end position="611"/>
    </location>
</feature>
<evidence type="ECO:0000256" key="1">
    <source>
        <dbReference type="SAM" id="MobiDB-lite"/>
    </source>
</evidence>
<proteinExistence type="predicted"/>
<dbReference type="EMBL" id="KN880534">
    <property type="protein sequence ID" value="KIY67139.1"/>
    <property type="molecule type" value="Genomic_DNA"/>
</dbReference>
<reference evidence="3 4" key="1">
    <citation type="journal article" date="2015" name="Fungal Genet. Biol.">
        <title>Evolution of novel wood decay mechanisms in Agaricales revealed by the genome sequences of Fistulina hepatica and Cylindrobasidium torrendii.</title>
        <authorList>
            <person name="Floudas D."/>
            <person name="Held B.W."/>
            <person name="Riley R."/>
            <person name="Nagy L.G."/>
            <person name="Koehler G."/>
            <person name="Ransdell A.S."/>
            <person name="Younus H."/>
            <person name="Chow J."/>
            <person name="Chiniquy J."/>
            <person name="Lipzen A."/>
            <person name="Tritt A."/>
            <person name="Sun H."/>
            <person name="Haridas S."/>
            <person name="LaButti K."/>
            <person name="Ohm R.A."/>
            <person name="Kues U."/>
            <person name="Blanchette R.A."/>
            <person name="Grigoriev I.V."/>
            <person name="Minto R.E."/>
            <person name="Hibbett D.S."/>
        </authorList>
    </citation>
    <scope>NUCLEOTIDE SEQUENCE [LARGE SCALE GENOMIC DNA]</scope>
    <source>
        <strain evidence="3 4">FP15055 ss-10</strain>
    </source>
</reference>
<feature type="compositionally biased region" description="Polar residues" evidence="1">
    <location>
        <begin position="33"/>
        <end position="57"/>
    </location>
</feature>
<evidence type="ECO:0000259" key="2">
    <source>
        <dbReference type="Pfam" id="PF00582"/>
    </source>
</evidence>
<dbReference type="Pfam" id="PF00582">
    <property type="entry name" value="Usp"/>
    <property type="match status" value="1"/>
</dbReference>
<feature type="compositionally biased region" description="Basic residues" evidence="1">
    <location>
        <begin position="310"/>
        <end position="320"/>
    </location>
</feature>
<keyword evidence="4" id="KW-1185">Reference proteome</keyword>
<feature type="region of interest" description="Disordered" evidence="1">
    <location>
        <begin position="1"/>
        <end position="245"/>
    </location>
</feature>
<dbReference type="InterPro" id="IPR006016">
    <property type="entry name" value="UspA"/>
</dbReference>
<dbReference type="PANTHER" id="PTHR46100">
    <property type="entry name" value="IMP2'P"/>
    <property type="match status" value="1"/>
</dbReference>
<feature type="compositionally biased region" description="Low complexity" evidence="1">
    <location>
        <begin position="150"/>
        <end position="161"/>
    </location>
</feature>
<dbReference type="Gene3D" id="3.40.50.12370">
    <property type="match status" value="1"/>
</dbReference>
<feature type="domain" description="UspA" evidence="2">
    <location>
        <begin position="360"/>
        <end position="506"/>
    </location>
</feature>
<feature type="compositionally biased region" description="Acidic residues" evidence="1">
    <location>
        <begin position="582"/>
        <end position="601"/>
    </location>
</feature>
<gene>
    <name evidence="3" type="ORF">CYLTODRAFT_397741</name>
</gene>
<name>A0A0D7BAE3_9AGAR</name>
<feature type="compositionally biased region" description="Polar residues" evidence="1">
    <location>
        <begin position="70"/>
        <end position="83"/>
    </location>
</feature>
<dbReference type="InterPro" id="IPR006015">
    <property type="entry name" value="Universal_stress_UspA"/>
</dbReference>
<protein>
    <recommendedName>
        <fullName evidence="2">UspA domain-containing protein</fullName>
    </recommendedName>
</protein>
<feature type="compositionally biased region" description="Polar residues" evidence="1">
    <location>
        <begin position="124"/>
        <end position="133"/>
    </location>
</feature>
<dbReference type="CDD" id="cd23659">
    <property type="entry name" value="USP_At3g01520-like"/>
    <property type="match status" value="1"/>
</dbReference>
<dbReference type="PRINTS" id="PR01438">
    <property type="entry name" value="UNVRSLSTRESS"/>
</dbReference>
<sequence length="611" mass="67711">MSNRRSWISKLGSSSRPSSSSGLPTPTEGRTLDFSSPLSRTTSVPSSSPQPDTLSRTNTREDKHPYVASSVPSTPRRNRSVTSFREADPAHQEPLPHTPLERTETQETTRSSGFPRMSLASMMSGISLSLSRTNTREDPGTPDDKERGRSFFGGRSGRSSSHAPPELDPPSRSQSRARSQSPFTFRRFKAREPSPPPEAVRLGDDSDWEPDTPSMRPRNAFSDADDSPDEVAGEETDGDEWTDDELDIFDPETEHNTEANAFTDPVIGESLLLAESDEFDHDPLGEGVNVIIPPEPYFPSTLNTRISRSNTKRNPRRRKSVKTDEPLPLQTSRPIFQRDRCTIKVVQGNPDEALGGRRRRRYVVASDLSEEARYAVEWGIGTVLRDGDEMLVVTVVENDSKVDPPIPNTMDRAQKLRSQQERQGLAYILVRQVTGLLQRTKLNVSVSCQSWHAKNSRHMLLDIVDYNEPVMLIVGSRGVGQLKGILLGSTSHYLIQKCSVPVMVARRRLKRPPKRSAHLLKNRAHVKLAEAGIDRVAAKVDQDVKVMRDEIQRDDDRRAAEAGGIDRVSMGSRTSSKHIEEADAEAEADGEGDDETDEIDDAPAGVKVAGS</sequence>
<feature type="compositionally biased region" description="Low complexity" evidence="1">
    <location>
        <begin position="9"/>
        <end position="24"/>
    </location>
</feature>
<evidence type="ECO:0000313" key="3">
    <source>
        <dbReference type="EMBL" id="KIY67139.1"/>
    </source>
</evidence>
<dbReference type="AlphaFoldDB" id="A0A0D7BAE3"/>
<dbReference type="OrthoDB" id="992776at2759"/>
<organism evidence="3 4">
    <name type="scientific">Cylindrobasidium torrendii FP15055 ss-10</name>
    <dbReference type="NCBI Taxonomy" id="1314674"/>
    <lineage>
        <taxon>Eukaryota</taxon>
        <taxon>Fungi</taxon>
        <taxon>Dikarya</taxon>
        <taxon>Basidiomycota</taxon>
        <taxon>Agaricomycotina</taxon>
        <taxon>Agaricomycetes</taxon>
        <taxon>Agaricomycetidae</taxon>
        <taxon>Agaricales</taxon>
        <taxon>Marasmiineae</taxon>
        <taxon>Physalacriaceae</taxon>
        <taxon>Cylindrobasidium</taxon>
    </lineage>
</organism>
<dbReference type="Proteomes" id="UP000054007">
    <property type="component" value="Unassembled WGS sequence"/>
</dbReference>
<feature type="compositionally biased region" description="Basic and acidic residues" evidence="1">
    <location>
        <begin position="134"/>
        <end position="149"/>
    </location>
</feature>
<dbReference type="SUPFAM" id="SSF52402">
    <property type="entry name" value="Adenine nucleotide alpha hydrolases-like"/>
    <property type="match status" value="1"/>
</dbReference>
<feature type="region of interest" description="Disordered" evidence="1">
    <location>
        <begin position="301"/>
        <end position="325"/>
    </location>
</feature>
<dbReference type="STRING" id="1314674.A0A0D7BAE3"/>
<evidence type="ECO:0000313" key="4">
    <source>
        <dbReference type="Proteomes" id="UP000054007"/>
    </source>
</evidence>
<dbReference type="PANTHER" id="PTHR46100:SF4">
    <property type="entry name" value="USPA DOMAIN-CONTAINING PROTEIN"/>
    <property type="match status" value="1"/>
</dbReference>